<comment type="caution">
    <text evidence="2">The sequence shown here is derived from an EMBL/GenBank/DDBJ whole genome shotgun (WGS) entry which is preliminary data.</text>
</comment>
<evidence type="ECO:0000313" key="2">
    <source>
        <dbReference type="EMBL" id="MBW4768788.1"/>
    </source>
</evidence>
<dbReference type="PROSITE" id="PS51257">
    <property type="entry name" value="PROKAR_LIPOPROTEIN"/>
    <property type="match status" value="1"/>
</dbReference>
<organism evidence="2 3">
    <name type="scientific">Hoylesella nanceiensis</name>
    <dbReference type="NCBI Taxonomy" id="425941"/>
    <lineage>
        <taxon>Bacteria</taxon>
        <taxon>Pseudomonadati</taxon>
        <taxon>Bacteroidota</taxon>
        <taxon>Bacteroidia</taxon>
        <taxon>Bacteroidales</taxon>
        <taxon>Prevotellaceae</taxon>
        <taxon>Hoylesella</taxon>
    </lineage>
</organism>
<feature type="chain" id="PRO_5047094964" description="Lipoprotein" evidence="1">
    <location>
        <begin position="22"/>
        <end position="157"/>
    </location>
</feature>
<feature type="signal peptide" evidence="1">
    <location>
        <begin position="1"/>
        <end position="21"/>
    </location>
</feature>
<keyword evidence="1" id="KW-0732">Signal</keyword>
<evidence type="ECO:0000256" key="1">
    <source>
        <dbReference type="SAM" id="SignalP"/>
    </source>
</evidence>
<accession>A0ABS6YB45</accession>
<dbReference type="RefSeq" id="WP_219479848.1">
    <property type="nucleotide sequence ID" value="NZ_CAKAPR010000003.1"/>
</dbReference>
<keyword evidence="3" id="KW-1185">Reference proteome</keyword>
<dbReference type="Proteomes" id="UP000788426">
    <property type="component" value="Unassembled WGS sequence"/>
</dbReference>
<dbReference type="EMBL" id="JAHXCT010000002">
    <property type="protein sequence ID" value="MBW4768788.1"/>
    <property type="molecule type" value="Genomic_DNA"/>
</dbReference>
<proteinExistence type="predicted"/>
<evidence type="ECO:0000313" key="3">
    <source>
        <dbReference type="Proteomes" id="UP000788426"/>
    </source>
</evidence>
<protein>
    <recommendedName>
        <fullName evidence="4">Lipoprotein</fullName>
    </recommendedName>
</protein>
<sequence length="157" mass="17688">MKKFKLVAFTLMAFVACFLSACDALDFKEKLSVNKDVIDFGTEGGIDALLARSNELDVVHIRVIERATNKAVVDTALVKGQKIKELVVDGKTFCKLSYNNVYVSKMVFEWCTFDERMPNKNGCPMGFSVEMAKPNPQKYIIELGLADREKPYFVSIK</sequence>
<reference evidence="2 3" key="1">
    <citation type="submission" date="2021-07" db="EMBL/GenBank/DDBJ databases">
        <title>Genomic diversity and antimicrobial resistance of Prevotella spp. isolated from chronic lung disease airways.</title>
        <authorList>
            <person name="Webb K.A."/>
            <person name="Olagoke O.S."/>
            <person name="Baird T."/>
            <person name="Neill J."/>
            <person name="Pham A."/>
            <person name="Wells T.J."/>
            <person name="Ramsay K.A."/>
            <person name="Bell S.C."/>
            <person name="Sarovich D.S."/>
            <person name="Price E.P."/>
        </authorList>
    </citation>
    <scope>NUCLEOTIDE SEQUENCE [LARGE SCALE GENOMIC DNA]</scope>
    <source>
        <strain evidence="2 3">SCHI0011.S.12</strain>
    </source>
</reference>
<name>A0ABS6YB45_9BACT</name>
<evidence type="ECO:0008006" key="4">
    <source>
        <dbReference type="Google" id="ProtNLM"/>
    </source>
</evidence>
<gene>
    <name evidence="2" type="ORF">KZO38_03305</name>
</gene>